<dbReference type="Proteomes" id="UP001054945">
    <property type="component" value="Unassembled WGS sequence"/>
</dbReference>
<evidence type="ECO:0000256" key="1">
    <source>
        <dbReference type="SAM" id="MobiDB-lite"/>
    </source>
</evidence>
<dbReference type="AlphaFoldDB" id="A0AAV4MNX9"/>
<sequence>MAAASITGPENAAQRKEEVSFDRNLFPDSSNFMRANCPPIAISKDLRTEFDASSSSATSLIDNPRRHSNQPLIVLSFKRAWNA</sequence>
<dbReference type="EMBL" id="BPLR01020023">
    <property type="protein sequence ID" value="GIX74078.1"/>
    <property type="molecule type" value="Genomic_DNA"/>
</dbReference>
<keyword evidence="3" id="KW-1185">Reference proteome</keyword>
<evidence type="ECO:0000313" key="2">
    <source>
        <dbReference type="EMBL" id="GIX74078.1"/>
    </source>
</evidence>
<reference evidence="2 3" key="1">
    <citation type="submission" date="2021-06" db="EMBL/GenBank/DDBJ databases">
        <title>Caerostris extrusa draft genome.</title>
        <authorList>
            <person name="Kono N."/>
            <person name="Arakawa K."/>
        </authorList>
    </citation>
    <scope>NUCLEOTIDE SEQUENCE [LARGE SCALE GENOMIC DNA]</scope>
</reference>
<gene>
    <name evidence="2" type="ORF">CEXT_436101</name>
</gene>
<proteinExistence type="predicted"/>
<protein>
    <submittedName>
        <fullName evidence="2">Uncharacterized protein</fullName>
    </submittedName>
</protein>
<feature type="region of interest" description="Disordered" evidence="1">
    <location>
        <begin position="1"/>
        <end position="20"/>
    </location>
</feature>
<organism evidence="2 3">
    <name type="scientific">Caerostris extrusa</name>
    <name type="common">Bark spider</name>
    <name type="synonym">Caerostris bankana</name>
    <dbReference type="NCBI Taxonomy" id="172846"/>
    <lineage>
        <taxon>Eukaryota</taxon>
        <taxon>Metazoa</taxon>
        <taxon>Ecdysozoa</taxon>
        <taxon>Arthropoda</taxon>
        <taxon>Chelicerata</taxon>
        <taxon>Arachnida</taxon>
        <taxon>Araneae</taxon>
        <taxon>Araneomorphae</taxon>
        <taxon>Entelegynae</taxon>
        <taxon>Araneoidea</taxon>
        <taxon>Araneidae</taxon>
        <taxon>Caerostris</taxon>
    </lineage>
</organism>
<comment type="caution">
    <text evidence="2">The sequence shown here is derived from an EMBL/GenBank/DDBJ whole genome shotgun (WGS) entry which is preliminary data.</text>
</comment>
<name>A0AAV4MNX9_CAEEX</name>
<accession>A0AAV4MNX9</accession>
<evidence type="ECO:0000313" key="3">
    <source>
        <dbReference type="Proteomes" id="UP001054945"/>
    </source>
</evidence>